<dbReference type="SUPFAM" id="SSF50346">
    <property type="entry name" value="PRC-barrel domain"/>
    <property type="match status" value="1"/>
</dbReference>
<comment type="caution">
    <text evidence="3">The sequence shown here is derived from an EMBL/GenBank/DDBJ whole genome shotgun (WGS) entry which is preliminary data.</text>
</comment>
<evidence type="ECO:0000256" key="1">
    <source>
        <dbReference type="SAM" id="Phobius"/>
    </source>
</evidence>
<dbReference type="EMBL" id="JFYZ01000020">
    <property type="protein sequence ID" value="EZP79897.1"/>
    <property type="molecule type" value="Genomic_DNA"/>
</dbReference>
<dbReference type="AlphaFoldDB" id="A0A031JU54"/>
<gene>
    <name evidence="3" type="ORF">BV97_03680</name>
</gene>
<name>A0A031JU54_9SPHN</name>
<dbReference type="RefSeq" id="WP_081799107.1">
    <property type="nucleotide sequence ID" value="NZ_JFYZ01000020.1"/>
</dbReference>
<evidence type="ECO:0000259" key="2">
    <source>
        <dbReference type="Pfam" id="PF05239"/>
    </source>
</evidence>
<dbReference type="Gene3D" id="2.30.30.240">
    <property type="entry name" value="PRC-barrel domain"/>
    <property type="match status" value="1"/>
</dbReference>
<dbReference type="InterPro" id="IPR027275">
    <property type="entry name" value="PRC-brl_dom"/>
</dbReference>
<feature type="transmembrane region" description="Helical" evidence="1">
    <location>
        <begin position="31"/>
        <end position="49"/>
    </location>
</feature>
<dbReference type="Proteomes" id="UP000024329">
    <property type="component" value="Unassembled WGS sequence"/>
</dbReference>
<organism evidence="3 4">
    <name type="scientific">Novosphingobium resinovorum</name>
    <dbReference type="NCBI Taxonomy" id="158500"/>
    <lineage>
        <taxon>Bacteria</taxon>
        <taxon>Pseudomonadati</taxon>
        <taxon>Pseudomonadota</taxon>
        <taxon>Alphaproteobacteria</taxon>
        <taxon>Sphingomonadales</taxon>
        <taxon>Sphingomonadaceae</taxon>
        <taxon>Novosphingobium</taxon>
    </lineage>
</organism>
<sequence length="215" mass="22442">MPDVAAWIASAATMIAAMMTAANLGTKITGWGFVVFTVGSVAWAAVGLTTEQPSLAITNGFLLLVNLFGVWRWLGRQARHETGSELAEQRSRARAHVPSLYSGASAIGANVFDGRGEKVGTVVDTMHDCESRTLSYVVISQGGVGGAGETLRAIAPDLLAFESDGIHCDLSAEQITAIAPIDEKAWPAVAPPALASNSHDLSFASSSKGFFHAQA</sequence>
<protein>
    <submittedName>
        <fullName evidence="3">PRC-barrel protein</fullName>
    </submittedName>
</protein>
<evidence type="ECO:0000313" key="3">
    <source>
        <dbReference type="EMBL" id="EZP79897.1"/>
    </source>
</evidence>
<dbReference type="InterPro" id="IPR011033">
    <property type="entry name" value="PRC_barrel-like_sf"/>
</dbReference>
<proteinExistence type="predicted"/>
<dbReference type="eggNOG" id="ENOG5033FWB">
    <property type="taxonomic scope" value="Bacteria"/>
</dbReference>
<keyword evidence="1" id="KW-0812">Transmembrane</keyword>
<reference evidence="3 4" key="1">
    <citation type="submission" date="2014-03" db="EMBL/GenBank/DDBJ databases">
        <title>Whole genome sequence of Novosphingobium resinovorum KF1.</title>
        <authorList>
            <person name="Gan H.M."/>
            <person name="Gan H.Y."/>
            <person name="Chew T.H."/>
            <person name="Savka M.A."/>
        </authorList>
    </citation>
    <scope>NUCLEOTIDE SEQUENCE [LARGE SCALE GENOMIC DNA]</scope>
    <source>
        <strain evidence="3 4">KF1</strain>
    </source>
</reference>
<evidence type="ECO:0000313" key="4">
    <source>
        <dbReference type="Proteomes" id="UP000024329"/>
    </source>
</evidence>
<dbReference type="Pfam" id="PF05239">
    <property type="entry name" value="PRC"/>
    <property type="match status" value="1"/>
</dbReference>
<keyword evidence="1" id="KW-0472">Membrane</keyword>
<accession>A0A031JU54</accession>
<keyword evidence="1" id="KW-1133">Transmembrane helix</keyword>
<feature type="transmembrane region" description="Helical" evidence="1">
    <location>
        <begin position="6"/>
        <end position="24"/>
    </location>
</feature>
<feature type="transmembrane region" description="Helical" evidence="1">
    <location>
        <begin position="55"/>
        <end position="74"/>
    </location>
</feature>
<feature type="domain" description="PRC-barrel" evidence="2">
    <location>
        <begin position="103"/>
        <end position="151"/>
    </location>
</feature>